<dbReference type="InterPro" id="IPR021127">
    <property type="entry name" value="CRISPR_associated_Cas2"/>
</dbReference>
<dbReference type="GO" id="GO:0046872">
    <property type="term" value="F:metal ion binding"/>
    <property type="evidence" value="ECO:0007669"/>
    <property type="project" value="UniProtKB-UniRule"/>
</dbReference>
<dbReference type="NCBIfam" id="TIGR01573">
    <property type="entry name" value="cas2"/>
    <property type="match status" value="1"/>
</dbReference>
<dbReference type="GO" id="GO:0043571">
    <property type="term" value="P:maintenance of CRISPR repeat elements"/>
    <property type="evidence" value="ECO:0007669"/>
    <property type="project" value="UniProtKB-UniRule"/>
</dbReference>
<comment type="function">
    <text evidence="9">CRISPR (clustered regularly interspaced short palindromic repeat), is an adaptive immune system that provides protection against mobile genetic elements (viruses, transposable elements and conjugative plasmids). CRISPR clusters contain sequences complementary to antecedent mobile elements and target invading nucleic acids. CRISPR clusters are transcribed and processed into CRISPR RNA (crRNA). Functions as a ssRNA-specific endoribonuclease. Involved in the integration of spacer DNA into the CRISPR cassette.</text>
</comment>
<organism evidence="10 11">
    <name type="scientific">Campylobacter californiensis</name>
    <dbReference type="NCBI Taxonomy" id="1032243"/>
    <lineage>
        <taxon>Bacteria</taxon>
        <taxon>Pseudomonadati</taxon>
        <taxon>Campylobacterota</taxon>
        <taxon>Epsilonproteobacteria</taxon>
        <taxon>Campylobacterales</taxon>
        <taxon>Campylobacteraceae</taxon>
        <taxon>Campylobacter</taxon>
    </lineage>
</organism>
<dbReference type="Gene3D" id="3.30.70.240">
    <property type="match status" value="1"/>
</dbReference>
<dbReference type="EC" id="3.1.-.-" evidence="9"/>
<keyword evidence="5 9" id="KW-0255">Endonuclease</keyword>
<dbReference type="GO" id="GO:0016787">
    <property type="term" value="F:hydrolase activity"/>
    <property type="evidence" value="ECO:0007669"/>
    <property type="project" value="UniProtKB-KW"/>
</dbReference>
<evidence type="ECO:0000256" key="5">
    <source>
        <dbReference type="ARBA" id="ARBA00022759"/>
    </source>
</evidence>
<evidence type="ECO:0000313" key="10">
    <source>
        <dbReference type="EMBL" id="MBE2986752.1"/>
    </source>
</evidence>
<keyword evidence="3 9" id="KW-0540">Nuclease</keyword>
<evidence type="ECO:0000256" key="3">
    <source>
        <dbReference type="ARBA" id="ARBA00022722"/>
    </source>
</evidence>
<dbReference type="InterPro" id="IPR019199">
    <property type="entry name" value="Virulence_VapD/CRISPR_Cas2"/>
</dbReference>
<evidence type="ECO:0000256" key="6">
    <source>
        <dbReference type="ARBA" id="ARBA00022801"/>
    </source>
</evidence>
<comment type="subunit">
    <text evidence="9">Homodimer, forms a heterotetramer with a Cas1 homodimer.</text>
</comment>
<accession>A0ABD4JK78</accession>
<evidence type="ECO:0000313" key="11">
    <source>
        <dbReference type="Proteomes" id="UP001318760"/>
    </source>
</evidence>
<evidence type="ECO:0000256" key="1">
    <source>
        <dbReference type="ARBA" id="ARBA00001946"/>
    </source>
</evidence>
<keyword evidence="7 9" id="KW-0460">Magnesium</keyword>
<dbReference type="CDD" id="cd09725">
    <property type="entry name" value="Cas2_I_II_III"/>
    <property type="match status" value="1"/>
</dbReference>
<comment type="similarity">
    <text evidence="2 9">Belongs to the CRISPR-associated endoribonuclease Cas2 protein family.</text>
</comment>
<dbReference type="GO" id="GO:0004519">
    <property type="term" value="F:endonuclease activity"/>
    <property type="evidence" value="ECO:0007669"/>
    <property type="project" value="UniProtKB-UniRule"/>
</dbReference>
<evidence type="ECO:0000256" key="7">
    <source>
        <dbReference type="ARBA" id="ARBA00022842"/>
    </source>
</evidence>
<evidence type="ECO:0000256" key="4">
    <source>
        <dbReference type="ARBA" id="ARBA00022723"/>
    </source>
</evidence>
<dbReference type="EMBL" id="JADBHS010000011">
    <property type="protein sequence ID" value="MBE2986752.1"/>
    <property type="molecule type" value="Genomic_DNA"/>
</dbReference>
<evidence type="ECO:0000256" key="8">
    <source>
        <dbReference type="ARBA" id="ARBA00023118"/>
    </source>
</evidence>
<keyword evidence="4 9" id="KW-0479">Metal-binding</keyword>
<name>A0ABD4JK78_9BACT</name>
<reference evidence="10 11" key="1">
    <citation type="submission" date="2020-10" db="EMBL/GenBank/DDBJ databases">
        <title>Campylobacter californiensis sp. nov. isolated from cattle and feral swine in California.</title>
        <authorList>
            <person name="Miller W.G."/>
        </authorList>
    </citation>
    <scope>NUCLEOTIDE SEQUENCE [LARGE SCALE GENOMIC DNA]</scope>
    <source>
        <strain evidence="10 11">RM12919</strain>
    </source>
</reference>
<dbReference type="SUPFAM" id="SSF143430">
    <property type="entry name" value="TTP0101/SSO1404-like"/>
    <property type="match status" value="1"/>
</dbReference>
<proteinExistence type="inferred from homology"/>
<dbReference type="PANTHER" id="PTHR34405">
    <property type="entry name" value="CRISPR-ASSOCIATED ENDORIBONUCLEASE CAS2"/>
    <property type="match status" value="1"/>
</dbReference>
<dbReference type="Proteomes" id="UP001318760">
    <property type="component" value="Unassembled WGS sequence"/>
</dbReference>
<feature type="binding site" evidence="9">
    <location>
        <position position="8"/>
    </location>
    <ligand>
        <name>Mg(2+)</name>
        <dbReference type="ChEBI" id="CHEBI:18420"/>
        <note>catalytic</note>
    </ligand>
</feature>
<dbReference type="RefSeq" id="WP_169938584.1">
    <property type="nucleotide sequence ID" value="NZ_JADBHS010000011.1"/>
</dbReference>
<evidence type="ECO:0000256" key="2">
    <source>
        <dbReference type="ARBA" id="ARBA00009959"/>
    </source>
</evidence>
<evidence type="ECO:0000256" key="9">
    <source>
        <dbReference type="HAMAP-Rule" id="MF_01471"/>
    </source>
</evidence>
<dbReference type="GO" id="GO:0051607">
    <property type="term" value="P:defense response to virus"/>
    <property type="evidence" value="ECO:0007669"/>
    <property type="project" value="UniProtKB-UniRule"/>
</dbReference>
<sequence>MYVILFYDIAGAEQKEKNNANRIRKAVEKYLPRVQFSVFEGEIRQSDFKRLTATLQKECDKELDSIVIYTFNSLKYSERLVIGQDKNGSLFS</sequence>
<comment type="cofactor">
    <cofactor evidence="1 9">
        <name>Mg(2+)</name>
        <dbReference type="ChEBI" id="CHEBI:18420"/>
    </cofactor>
</comment>
<dbReference type="AlphaFoldDB" id="A0ABD4JK78"/>
<protein>
    <recommendedName>
        <fullName evidence="9">CRISPR-associated endoribonuclease Cas2</fullName>
        <ecNumber evidence="9">3.1.-.-</ecNumber>
    </recommendedName>
</protein>
<keyword evidence="8 9" id="KW-0051">Antiviral defense</keyword>
<comment type="caution">
    <text evidence="10">The sequence shown here is derived from an EMBL/GenBank/DDBJ whole genome shotgun (WGS) entry which is preliminary data.</text>
</comment>
<dbReference type="HAMAP" id="MF_01471">
    <property type="entry name" value="Cas2"/>
    <property type="match status" value="1"/>
</dbReference>
<keyword evidence="6 9" id="KW-0378">Hydrolase</keyword>
<gene>
    <name evidence="9 10" type="primary">cas2</name>
    <name evidence="10" type="ORF">CCAL12919_06390</name>
</gene>
<dbReference type="Pfam" id="PF09827">
    <property type="entry name" value="CRISPR_Cas2"/>
    <property type="match status" value="1"/>
</dbReference>